<feature type="compositionally biased region" description="Polar residues" evidence="1">
    <location>
        <begin position="174"/>
        <end position="189"/>
    </location>
</feature>
<evidence type="ECO:0000256" key="1">
    <source>
        <dbReference type="SAM" id="MobiDB-lite"/>
    </source>
</evidence>
<evidence type="ECO:0000313" key="2">
    <source>
        <dbReference type="EMBL" id="QDS74676.1"/>
    </source>
</evidence>
<feature type="compositionally biased region" description="Polar residues" evidence="1">
    <location>
        <begin position="302"/>
        <end position="328"/>
    </location>
</feature>
<feature type="compositionally biased region" description="Basic and acidic residues" evidence="1">
    <location>
        <begin position="126"/>
        <end position="136"/>
    </location>
</feature>
<reference evidence="2 3" key="1">
    <citation type="submission" date="2019-07" db="EMBL/GenBank/DDBJ databases">
        <title>Finished genome of Venturia effusa.</title>
        <authorList>
            <person name="Young C.A."/>
            <person name="Cox M.P."/>
            <person name="Ganley A.R.D."/>
            <person name="David W.J."/>
        </authorList>
    </citation>
    <scope>NUCLEOTIDE SEQUENCE [LARGE SCALE GENOMIC DNA]</scope>
    <source>
        <strain evidence="3">albino</strain>
    </source>
</reference>
<gene>
    <name evidence="2" type="ORF">FKW77_009547</name>
</gene>
<keyword evidence="3" id="KW-1185">Reference proteome</keyword>
<feature type="compositionally biased region" description="Basic and acidic residues" evidence="1">
    <location>
        <begin position="14"/>
        <end position="25"/>
    </location>
</feature>
<feature type="region of interest" description="Disordered" evidence="1">
    <location>
        <begin position="62"/>
        <end position="81"/>
    </location>
</feature>
<feature type="compositionally biased region" description="Polar residues" evidence="1">
    <location>
        <begin position="141"/>
        <end position="166"/>
    </location>
</feature>
<dbReference type="AlphaFoldDB" id="A0A517LGH3"/>
<protein>
    <submittedName>
        <fullName evidence="2">Uncharacterized protein</fullName>
    </submittedName>
</protein>
<name>A0A517LGH3_9PEZI</name>
<dbReference type="EMBL" id="CP042195">
    <property type="protein sequence ID" value="QDS74676.1"/>
    <property type="molecule type" value="Genomic_DNA"/>
</dbReference>
<evidence type="ECO:0000313" key="3">
    <source>
        <dbReference type="Proteomes" id="UP000316270"/>
    </source>
</evidence>
<proteinExistence type="predicted"/>
<sequence length="345" mass="37237">MDSLLSKDMGSDEEMTRNKEEEKEGPWSGESVAQKGDKKKAMFQTEVEDAPGVLAEEHIREEGCATPSVPPSSPEITKGLYGPADANVTARFTNSVPLSEGDYKELDIFWECSEAAPKRRASVLTSDRRRMEKERGLVLPPQTSVDLTGVESSKTATRMDETTQPVSPRLLFGSRTSSSRTDTVAVTSTSAEDIEPLSLEATTPTDMFITEAKLGLPRSRHRLKMDPRSLAMNAARAKIAIPLSSAAATSLSSGAETRTISQPVIDSEFATGTEDAANMEAVKHSEVPGSKNVALHSEVPGASNSEITAASQFAKSPEVNESSESSRPSRLGVRVWSHDKYMKTS</sequence>
<feature type="region of interest" description="Disordered" evidence="1">
    <location>
        <begin position="284"/>
        <end position="345"/>
    </location>
</feature>
<accession>A0A517LGH3</accession>
<organism evidence="2 3">
    <name type="scientific">Venturia effusa</name>
    <dbReference type="NCBI Taxonomy" id="50376"/>
    <lineage>
        <taxon>Eukaryota</taxon>
        <taxon>Fungi</taxon>
        <taxon>Dikarya</taxon>
        <taxon>Ascomycota</taxon>
        <taxon>Pezizomycotina</taxon>
        <taxon>Dothideomycetes</taxon>
        <taxon>Pleosporomycetidae</taxon>
        <taxon>Venturiales</taxon>
        <taxon>Venturiaceae</taxon>
        <taxon>Venturia</taxon>
    </lineage>
</organism>
<dbReference type="OrthoDB" id="10619288at2759"/>
<feature type="region of interest" description="Disordered" evidence="1">
    <location>
        <begin position="1"/>
        <end position="44"/>
    </location>
</feature>
<dbReference type="Proteomes" id="UP000316270">
    <property type="component" value="Chromosome 11"/>
</dbReference>
<feature type="compositionally biased region" description="Basic and acidic residues" evidence="1">
    <location>
        <begin position="336"/>
        <end position="345"/>
    </location>
</feature>
<feature type="region of interest" description="Disordered" evidence="1">
    <location>
        <begin position="120"/>
        <end position="189"/>
    </location>
</feature>